<dbReference type="PANTHER" id="PTHR46033:SF8">
    <property type="entry name" value="PROTEIN MAINTENANCE OF MERISTEMS-LIKE"/>
    <property type="match status" value="1"/>
</dbReference>
<sequence>MRRSTRRSTMAVSIHSSLDFDSNRISTRRSSSILPQSDETRNPAGNFTTKFSMSSFVKKVEQLTHDQRTAIEKVGFGNLLRVPHHTLRKNLLVEWMERWDSEKRAFVLHDKELTITDMDAALILGLRTVGNPVSLSEEDPLSEMEREYGATIINRKISMSAIEGRLQSLGDDASEDFVRNFLLFMFGMILFPSSNAKLDSRYLSFLKDLEGVSKYAWGRAVVEDLFNWLSRRKEEQIKSIEGCLILLQIWSYEHIDIGRPILISCSVDFPRACRWESSRCNSPRHWFTSKFNEVEENQVILKLQPTATEMNNDYIRELLTEEAAGGEKILSTRTNITTSKTKEVPSKCLSQKTLLNEKPEGGVARGKHDQRADFPECSGISEITSEECEREEVLSTRTRATTSAPIGLPPKHDQRADIPENSGISGISSEGFEREEVMSTRTRATTSSAVGLPPKSLSRHAILDKKPDEGTERSKHDNQDLPQDSRQSMDVSVMTEDYAECSSSYGLQEDQSAETSLNVNVITVKLSIYILEEYVLENEKLKRENAVMRKILEDLRKENAELKEDNQRLRAPPALADNIERLIDEYFDGV</sequence>
<dbReference type="AlphaFoldDB" id="A0A803MHX9"/>
<dbReference type="EnsemblPlants" id="AUR62029727-RA">
    <property type="protein sequence ID" value="AUR62029727-RA:cds"/>
    <property type="gene ID" value="AUR62029727"/>
</dbReference>
<feature type="region of interest" description="Disordered" evidence="2">
    <location>
        <begin position="390"/>
        <end position="489"/>
    </location>
</feature>
<evidence type="ECO:0000259" key="3">
    <source>
        <dbReference type="Pfam" id="PF10536"/>
    </source>
</evidence>
<evidence type="ECO:0000313" key="4">
    <source>
        <dbReference type="EnsemblPlants" id="AUR62029727-RA:cds"/>
    </source>
</evidence>
<keyword evidence="5" id="KW-1185">Reference proteome</keyword>
<dbReference type="Proteomes" id="UP000596660">
    <property type="component" value="Unplaced"/>
</dbReference>
<evidence type="ECO:0000256" key="2">
    <source>
        <dbReference type="SAM" id="MobiDB-lite"/>
    </source>
</evidence>
<dbReference type="OMA" id="MERWDSE"/>
<dbReference type="PANTHER" id="PTHR46033">
    <property type="entry name" value="PROTEIN MAIN-LIKE 2"/>
    <property type="match status" value="1"/>
</dbReference>
<feature type="compositionally biased region" description="Polar residues" evidence="2">
    <location>
        <begin position="395"/>
        <end position="404"/>
    </location>
</feature>
<organism evidence="4 5">
    <name type="scientific">Chenopodium quinoa</name>
    <name type="common">Quinoa</name>
    <dbReference type="NCBI Taxonomy" id="63459"/>
    <lineage>
        <taxon>Eukaryota</taxon>
        <taxon>Viridiplantae</taxon>
        <taxon>Streptophyta</taxon>
        <taxon>Embryophyta</taxon>
        <taxon>Tracheophyta</taxon>
        <taxon>Spermatophyta</taxon>
        <taxon>Magnoliopsida</taxon>
        <taxon>eudicotyledons</taxon>
        <taxon>Gunneridae</taxon>
        <taxon>Pentapetalae</taxon>
        <taxon>Caryophyllales</taxon>
        <taxon>Chenopodiaceae</taxon>
        <taxon>Chenopodioideae</taxon>
        <taxon>Atripliceae</taxon>
        <taxon>Chenopodium</taxon>
    </lineage>
</organism>
<feature type="compositionally biased region" description="Polar residues" evidence="2">
    <location>
        <begin position="480"/>
        <end position="489"/>
    </location>
</feature>
<feature type="coiled-coil region" evidence="1">
    <location>
        <begin position="531"/>
        <end position="572"/>
    </location>
</feature>
<proteinExistence type="predicted"/>
<feature type="compositionally biased region" description="Low complexity" evidence="2">
    <location>
        <begin position="439"/>
        <end position="449"/>
    </location>
</feature>
<reference evidence="4" key="1">
    <citation type="journal article" date="2017" name="Nature">
        <title>The genome of Chenopodium quinoa.</title>
        <authorList>
            <person name="Jarvis D.E."/>
            <person name="Ho Y.S."/>
            <person name="Lightfoot D.J."/>
            <person name="Schmoeckel S.M."/>
            <person name="Li B."/>
            <person name="Borm T.J.A."/>
            <person name="Ohyanagi H."/>
            <person name="Mineta K."/>
            <person name="Michell C.T."/>
            <person name="Saber N."/>
            <person name="Kharbatia N.M."/>
            <person name="Rupper R.R."/>
            <person name="Sharp A.R."/>
            <person name="Dally N."/>
            <person name="Boughton B.A."/>
            <person name="Woo Y.H."/>
            <person name="Gao G."/>
            <person name="Schijlen E.G.W.M."/>
            <person name="Guo X."/>
            <person name="Momin A.A."/>
            <person name="Negrao S."/>
            <person name="Al-Babili S."/>
            <person name="Gehring C."/>
            <person name="Roessner U."/>
            <person name="Jung C."/>
            <person name="Murphy K."/>
            <person name="Arold S.T."/>
            <person name="Gojobori T."/>
            <person name="van der Linden C.G."/>
            <person name="van Loo E.N."/>
            <person name="Jellen E.N."/>
            <person name="Maughan P.J."/>
            <person name="Tester M."/>
        </authorList>
    </citation>
    <scope>NUCLEOTIDE SEQUENCE [LARGE SCALE GENOMIC DNA]</scope>
    <source>
        <strain evidence="4">cv. PI 614886</strain>
    </source>
</reference>
<dbReference type="Gramene" id="AUR62029727-RA">
    <property type="protein sequence ID" value="AUR62029727-RA:cds"/>
    <property type="gene ID" value="AUR62029727"/>
</dbReference>
<dbReference type="InterPro" id="IPR044824">
    <property type="entry name" value="MAIN-like"/>
</dbReference>
<reference evidence="4" key="2">
    <citation type="submission" date="2021-03" db="UniProtKB">
        <authorList>
            <consortium name="EnsemblPlants"/>
        </authorList>
    </citation>
    <scope>IDENTIFICATION</scope>
</reference>
<feature type="compositionally biased region" description="Basic and acidic residues" evidence="2">
    <location>
        <begin position="461"/>
        <end position="479"/>
    </location>
</feature>
<accession>A0A803MHX9</accession>
<feature type="domain" description="Aminotransferase-like plant mobile" evidence="3">
    <location>
        <begin position="75"/>
        <end position="351"/>
    </location>
</feature>
<evidence type="ECO:0000256" key="1">
    <source>
        <dbReference type="SAM" id="Coils"/>
    </source>
</evidence>
<dbReference type="GO" id="GO:0010073">
    <property type="term" value="P:meristem maintenance"/>
    <property type="evidence" value="ECO:0007669"/>
    <property type="project" value="InterPro"/>
</dbReference>
<dbReference type="InterPro" id="IPR019557">
    <property type="entry name" value="AminoTfrase-like_pln_mobile"/>
</dbReference>
<keyword evidence="1" id="KW-0175">Coiled coil</keyword>
<feature type="compositionally biased region" description="Low complexity" evidence="2">
    <location>
        <begin position="419"/>
        <end position="430"/>
    </location>
</feature>
<gene>
    <name evidence="4" type="primary">LOC110690678</name>
</gene>
<dbReference type="Pfam" id="PF10536">
    <property type="entry name" value="PMD"/>
    <property type="match status" value="1"/>
</dbReference>
<name>A0A803MHX9_CHEQI</name>
<evidence type="ECO:0000313" key="5">
    <source>
        <dbReference type="Proteomes" id="UP000596660"/>
    </source>
</evidence>
<protein>
    <recommendedName>
        <fullName evidence="3">Aminotransferase-like plant mobile domain-containing protein</fullName>
    </recommendedName>
</protein>